<protein>
    <recommendedName>
        <fullName evidence="3">Reverse transcriptase domain-containing protein</fullName>
    </recommendedName>
</protein>
<dbReference type="EMBL" id="ASPP01026193">
    <property type="protein sequence ID" value="ETO07399.1"/>
    <property type="molecule type" value="Genomic_DNA"/>
</dbReference>
<sequence>MHPKCSKALNRQQPQITDIKIDFNDPRADDDESIQWTFPTPEEIAVYPAKIIARIPQLARAHFASIASMVLLEISKNNNKDAWNQIVERAKFQSIMEGIPVHSGTVYETIKNPSSTKPNAITKNKRCIQFAAIGELSKAFKALTPSPSMKYDDQTIAALQRKHPDEFPPSDINPNMPPIPTHKHITNEELTKYINKLSRSSSGGIDLFTAQHLIDLEPYQAESNTLSNWSKVTQLIIEGRVCPDAQAIAYGARLIAIPKPDNTPRPIAVGSLFRRSAGAILLQRHSETISKILGPNQLGVNVKQGIEIFSHGFKAISKHIQSNNKGVLVKIDFQNAFNACKRRKLLELLSISSVPNLFHAAYHDDLTMAADDPQHVVQAVTALLTTANTHGTTINLKKCEWISNHVSPPPTHLNQIHHNHTFNTTIVGVPIGNDDYIQKEIDIILKEWTTQFENLLSLKHAQTMLLLLRNSLNATKATFHMRANFIKASNNWTTSFDEKVKHTTESILACPLTNNQWLQCQMPIKKRGLGLNSANALSSASYIASSQAACQRMPSIHPHIQNVDWLPQNEFEDAISHYNQNTQPHNNIIDGALIPNQARLAKNVAVRIQSEFRQKLTPQHRTLVRSISKTYASSYLNARPNKFQRSLFDN</sequence>
<evidence type="ECO:0000313" key="1">
    <source>
        <dbReference type="EMBL" id="ETO07399.1"/>
    </source>
</evidence>
<dbReference type="OMA" id="CTINDTQ"/>
<evidence type="ECO:0008006" key="3">
    <source>
        <dbReference type="Google" id="ProtNLM"/>
    </source>
</evidence>
<name>X6M0M4_RETFI</name>
<dbReference type="AlphaFoldDB" id="X6M0M4"/>
<accession>X6M0M4</accession>
<dbReference type="SUPFAM" id="SSF56672">
    <property type="entry name" value="DNA/RNA polymerases"/>
    <property type="match status" value="1"/>
</dbReference>
<dbReference type="Gene3D" id="3.30.70.270">
    <property type="match status" value="1"/>
</dbReference>
<proteinExistence type="predicted"/>
<reference evidence="1 2" key="1">
    <citation type="journal article" date="2013" name="Curr. Biol.">
        <title>The Genome of the Foraminiferan Reticulomyxa filosa.</title>
        <authorList>
            <person name="Glockner G."/>
            <person name="Hulsmann N."/>
            <person name="Schleicher M."/>
            <person name="Noegel A.A."/>
            <person name="Eichinger L."/>
            <person name="Gallinger C."/>
            <person name="Pawlowski J."/>
            <person name="Sierra R."/>
            <person name="Euteneuer U."/>
            <person name="Pillet L."/>
            <person name="Moustafa A."/>
            <person name="Platzer M."/>
            <person name="Groth M."/>
            <person name="Szafranski K."/>
            <person name="Schliwa M."/>
        </authorList>
    </citation>
    <scope>NUCLEOTIDE SEQUENCE [LARGE SCALE GENOMIC DNA]</scope>
</reference>
<organism evidence="1 2">
    <name type="scientific">Reticulomyxa filosa</name>
    <dbReference type="NCBI Taxonomy" id="46433"/>
    <lineage>
        <taxon>Eukaryota</taxon>
        <taxon>Sar</taxon>
        <taxon>Rhizaria</taxon>
        <taxon>Retaria</taxon>
        <taxon>Foraminifera</taxon>
        <taxon>Monothalamids</taxon>
        <taxon>Reticulomyxidae</taxon>
        <taxon>Reticulomyxa</taxon>
    </lineage>
</organism>
<dbReference type="OrthoDB" id="7485566at2759"/>
<comment type="caution">
    <text evidence="1">The sequence shown here is derived from an EMBL/GenBank/DDBJ whole genome shotgun (WGS) entry which is preliminary data.</text>
</comment>
<dbReference type="InterPro" id="IPR043128">
    <property type="entry name" value="Rev_trsase/Diguanyl_cyclase"/>
</dbReference>
<gene>
    <name evidence="1" type="ORF">RFI_29992</name>
</gene>
<evidence type="ECO:0000313" key="2">
    <source>
        <dbReference type="Proteomes" id="UP000023152"/>
    </source>
</evidence>
<dbReference type="InterPro" id="IPR043502">
    <property type="entry name" value="DNA/RNA_pol_sf"/>
</dbReference>
<keyword evidence="2" id="KW-1185">Reference proteome</keyword>
<dbReference type="Proteomes" id="UP000023152">
    <property type="component" value="Unassembled WGS sequence"/>
</dbReference>